<dbReference type="STRING" id="1914305.BLW93_03970"/>
<comment type="caution">
    <text evidence="10">The sequence shown here is derived from an EMBL/GenBank/DDBJ whole genome shotgun (WGS) entry which is preliminary data.</text>
</comment>
<evidence type="ECO:0000256" key="8">
    <source>
        <dbReference type="SAM" id="SignalP"/>
    </source>
</evidence>
<reference evidence="10 11" key="1">
    <citation type="submission" date="2016-10" db="EMBL/GenBank/DDBJ databases">
        <title>Genome sequence of a sulfur-reducing bacterium Desulfurobacterium indicum K6013.</title>
        <authorList>
            <person name="Cao J."/>
            <person name="Shao Z."/>
            <person name="Alain K."/>
            <person name="Jebbar M."/>
        </authorList>
    </citation>
    <scope>NUCLEOTIDE SEQUENCE [LARGE SCALE GENOMIC DNA]</scope>
    <source>
        <strain evidence="10 11">K6013</strain>
    </source>
</reference>
<comment type="similarity">
    <text evidence="2">Belongs to the YkuD family.</text>
</comment>
<keyword evidence="6 7" id="KW-0961">Cell wall biogenesis/degradation</keyword>
<dbReference type="AlphaFoldDB" id="A0A1R1MLT2"/>
<feature type="signal peptide" evidence="8">
    <location>
        <begin position="1"/>
        <end position="21"/>
    </location>
</feature>
<evidence type="ECO:0000256" key="7">
    <source>
        <dbReference type="PROSITE-ProRule" id="PRU01373"/>
    </source>
</evidence>
<protein>
    <recommendedName>
        <fullName evidence="9">L,D-TPase catalytic domain-containing protein</fullName>
    </recommendedName>
</protein>
<dbReference type="InterPro" id="IPR038063">
    <property type="entry name" value="Transpep_catalytic_dom"/>
</dbReference>
<evidence type="ECO:0000259" key="9">
    <source>
        <dbReference type="PROSITE" id="PS52029"/>
    </source>
</evidence>
<keyword evidence="4 7" id="KW-0133">Cell shape</keyword>
<dbReference type="Pfam" id="PF24125">
    <property type="entry name" value="Cds6_C"/>
    <property type="match status" value="1"/>
</dbReference>
<feature type="active site" description="Nucleophile" evidence="7">
    <location>
        <position position="195"/>
    </location>
</feature>
<keyword evidence="11" id="KW-1185">Reference proteome</keyword>
<dbReference type="PANTHER" id="PTHR36699:SF1">
    <property type="entry name" value="L,D-TRANSPEPTIDASE YAFK-RELATED"/>
    <property type="match status" value="1"/>
</dbReference>
<dbReference type="PANTHER" id="PTHR36699">
    <property type="entry name" value="LD-TRANSPEPTIDASE"/>
    <property type="match status" value="1"/>
</dbReference>
<dbReference type="InterPro" id="IPR056203">
    <property type="entry name" value="Cds6_C"/>
</dbReference>
<dbReference type="Pfam" id="PF03734">
    <property type="entry name" value="YkuD"/>
    <property type="match status" value="1"/>
</dbReference>
<dbReference type="InterPro" id="IPR005490">
    <property type="entry name" value="LD_TPept_cat_dom"/>
</dbReference>
<feature type="domain" description="L,D-TPase catalytic" evidence="9">
    <location>
        <begin position="88"/>
        <end position="220"/>
    </location>
</feature>
<accession>A0A1R1MLT2</accession>
<evidence type="ECO:0000256" key="6">
    <source>
        <dbReference type="ARBA" id="ARBA00023316"/>
    </source>
</evidence>
<evidence type="ECO:0000256" key="2">
    <source>
        <dbReference type="ARBA" id="ARBA00005992"/>
    </source>
</evidence>
<dbReference type="GO" id="GO:0009252">
    <property type="term" value="P:peptidoglycan biosynthetic process"/>
    <property type="evidence" value="ECO:0007669"/>
    <property type="project" value="UniProtKB-UniPathway"/>
</dbReference>
<dbReference type="Gene3D" id="2.40.440.10">
    <property type="entry name" value="L,D-transpeptidase catalytic domain-like"/>
    <property type="match status" value="1"/>
</dbReference>
<name>A0A1R1MLT2_9BACT</name>
<dbReference type="PROSITE" id="PS52029">
    <property type="entry name" value="LD_TPASE"/>
    <property type="match status" value="1"/>
</dbReference>
<sequence>MVKKLTAVFFIVIFLFISASASTLDDVIKALKKGEVEKAYYLQKNLSQEEKKLLEILLLLHQDKLTDAELLSGNYIPCNVLYLPDGIDALVVNKVIEKLYVIKEKSGVPVIVAEFDCVTGKKPGDKLKEGDQRTPEGIYIPLYWRGHLPKIYGPGAFVLNYPNLIDRKILRRGGHGIWIHGMDTPSRPPHSTNGCIVLENKDLKRLRKFITPKETPVIIVDELCKEPFKNFVSERNSLVDFVYKWKAAWENSPEDLQTYFSFYSKNFVTDKYSFNEWKKYKKRVTAGKKWIKIKISNLAITRDGRLLSFGRLYLISFDMKYRSNNYNWQGHKLLYVTKEGEKWKILGEESF</sequence>
<comment type="pathway">
    <text evidence="1 7">Cell wall biogenesis; peptidoglycan biosynthesis.</text>
</comment>
<evidence type="ECO:0000256" key="5">
    <source>
        <dbReference type="ARBA" id="ARBA00022984"/>
    </source>
</evidence>
<keyword evidence="3" id="KW-0808">Transferase</keyword>
<feature type="chain" id="PRO_5012977842" description="L,D-TPase catalytic domain-containing protein" evidence="8">
    <location>
        <begin position="22"/>
        <end position="351"/>
    </location>
</feature>
<evidence type="ECO:0000256" key="1">
    <source>
        <dbReference type="ARBA" id="ARBA00004752"/>
    </source>
</evidence>
<dbReference type="SUPFAM" id="SSF141523">
    <property type="entry name" value="L,D-transpeptidase catalytic domain-like"/>
    <property type="match status" value="1"/>
</dbReference>
<evidence type="ECO:0000256" key="4">
    <source>
        <dbReference type="ARBA" id="ARBA00022960"/>
    </source>
</evidence>
<gene>
    <name evidence="10" type="ORF">BLW93_03970</name>
</gene>
<dbReference type="CDD" id="cd16913">
    <property type="entry name" value="YkuD_like"/>
    <property type="match status" value="1"/>
</dbReference>
<evidence type="ECO:0000313" key="11">
    <source>
        <dbReference type="Proteomes" id="UP000187408"/>
    </source>
</evidence>
<dbReference type="UniPathway" id="UPA00219"/>
<organism evidence="10 11">
    <name type="scientific">Desulfurobacterium indicum</name>
    <dbReference type="NCBI Taxonomy" id="1914305"/>
    <lineage>
        <taxon>Bacteria</taxon>
        <taxon>Pseudomonadati</taxon>
        <taxon>Aquificota</taxon>
        <taxon>Aquificia</taxon>
        <taxon>Desulfurobacteriales</taxon>
        <taxon>Desulfurobacteriaceae</taxon>
        <taxon>Desulfurobacterium</taxon>
    </lineage>
</organism>
<dbReference type="InterPro" id="IPR032710">
    <property type="entry name" value="NTF2-like_dom_sf"/>
</dbReference>
<dbReference type="GO" id="GO:0004180">
    <property type="term" value="F:carboxypeptidase activity"/>
    <property type="evidence" value="ECO:0007669"/>
    <property type="project" value="UniProtKB-ARBA"/>
</dbReference>
<evidence type="ECO:0000313" key="10">
    <source>
        <dbReference type="EMBL" id="OMH40654.1"/>
    </source>
</evidence>
<dbReference type="Proteomes" id="UP000187408">
    <property type="component" value="Unassembled WGS sequence"/>
</dbReference>
<keyword evidence="5 7" id="KW-0573">Peptidoglycan synthesis</keyword>
<dbReference type="EMBL" id="MOEN01000011">
    <property type="protein sequence ID" value="OMH40654.1"/>
    <property type="molecule type" value="Genomic_DNA"/>
</dbReference>
<dbReference type="GO" id="GO:0016740">
    <property type="term" value="F:transferase activity"/>
    <property type="evidence" value="ECO:0007669"/>
    <property type="project" value="UniProtKB-KW"/>
</dbReference>
<dbReference type="GO" id="GO:0008360">
    <property type="term" value="P:regulation of cell shape"/>
    <property type="evidence" value="ECO:0007669"/>
    <property type="project" value="UniProtKB-UniRule"/>
</dbReference>
<feature type="active site" description="Proton donor/acceptor" evidence="7">
    <location>
        <position position="180"/>
    </location>
</feature>
<dbReference type="SUPFAM" id="SSF54427">
    <property type="entry name" value="NTF2-like"/>
    <property type="match status" value="1"/>
</dbReference>
<evidence type="ECO:0000256" key="3">
    <source>
        <dbReference type="ARBA" id="ARBA00022679"/>
    </source>
</evidence>
<dbReference type="GO" id="GO:0071555">
    <property type="term" value="P:cell wall organization"/>
    <property type="evidence" value="ECO:0007669"/>
    <property type="project" value="UniProtKB-UniRule"/>
</dbReference>
<proteinExistence type="inferred from homology"/>
<keyword evidence="8" id="KW-0732">Signal</keyword>